<protein>
    <submittedName>
        <fullName evidence="10">Histone H3-like centromeric protein CSE4</fullName>
    </submittedName>
</protein>
<feature type="region of interest" description="Disordered" evidence="8">
    <location>
        <begin position="85"/>
        <end position="110"/>
    </location>
</feature>
<evidence type="ECO:0000256" key="3">
    <source>
        <dbReference type="ARBA" id="ARBA00010343"/>
    </source>
</evidence>
<accession>A0A1E5RW50</accession>
<evidence type="ECO:0000313" key="11">
    <source>
        <dbReference type="Proteomes" id="UP000095605"/>
    </source>
</evidence>
<comment type="caution">
    <text evidence="10">The sequence shown here is derived from an EMBL/GenBank/DDBJ whole genome shotgun (WGS) entry which is preliminary data.</text>
</comment>
<name>A0A1E5RW50_9ASCO</name>
<dbReference type="InterPro" id="IPR007125">
    <property type="entry name" value="H2A/H2B/H3"/>
</dbReference>
<dbReference type="OrthoDB" id="842664at2759"/>
<dbReference type="SMART" id="SM00428">
    <property type="entry name" value="H3"/>
    <property type="match status" value="1"/>
</dbReference>
<dbReference type="FunFam" id="1.10.20.10:FF:000085">
    <property type="entry name" value="Histone H3.2"/>
    <property type="match status" value="1"/>
</dbReference>
<evidence type="ECO:0000313" key="10">
    <source>
        <dbReference type="EMBL" id="OEJ91086.1"/>
    </source>
</evidence>
<evidence type="ECO:0000259" key="9">
    <source>
        <dbReference type="Pfam" id="PF00125"/>
    </source>
</evidence>
<dbReference type="PANTHER" id="PTHR45810:SF1">
    <property type="entry name" value="HISTONE H3-LIKE CENTROMERIC PROTEIN A"/>
    <property type="match status" value="1"/>
</dbReference>
<evidence type="ECO:0000256" key="8">
    <source>
        <dbReference type="SAM" id="MobiDB-lite"/>
    </source>
</evidence>
<dbReference type="Proteomes" id="UP000095605">
    <property type="component" value="Unassembled WGS sequence"/>
</dbReference>
<comment type="subcellular location">
    <subcellularLocation>
        <location evidence="2">Chromosome</location>
    </subcellularLocation>
    <subcellularLocation>
        <location evidence="1">Nucleus</location>
    </subcellularLocation>
</comment>
<comment type="similarity">
    <text evidence="3">Belongs to the histone H3 family.</text>
</comment>
<evidence type="ECO:0000256" key="5">
    <source>
        <dbReference type="ARBA" id="ARBA00023125"/>
    </source>
</evidence>
<dbReference type="Gene3D" id="1.10.20.10">
    <property type="entry name" value="Histone, subunit A"/>
    <property type="match status" value="1"/>
</dbReference>
<dbReference type="GO" id="GO:0030527">
    <property type="term" value="F:structural constituent of chromatin"/>
    <property type="evidence" value="ECO:0007669"/>
    <property type="project" value="InterPro"/>
</dbReference>
<keyword evidence="11" id="KW-1185">Reference proteome</keyword>
<dbReference type="AlphaFoldDB" id="A0A1E5RW50"/>
<evidence type="ECO:0000256" key="4">
    <source>
        <dbReference type="ARBA" id="ARBA00022454"/>
    </source>
</evidence>
<organism evidence="10 11">
    <name type="scientific">Hanseniaspora opuntiae</name>
    <dbReference type="NCBI Taxonomy" id="211096"/>
    <lineage>
        <taxon>Eukaryota</taxon>
        <taxon>Fungi</taxon>
        <taxon>Dikarya</taxon>
        <taxon>Ascomycota</taxon>
        <taxon>Saccharomycotina</taxon>
        <taxon>Saccharomycetes</taxon>
        <taxon>Saccharomycodales</taxon>
        <taxon>Saccharomycodaceae</taxon>
        <taxon>Hanseniaspora</taxon>
    </lineage>
</organism>
<dbReference type="GO" id="GO:0005634">
    <property type="term" value="C:nucleus"/>
    <property type="evidence" value="ECO:0007669"/>
    <property type="project" value="UniProtKB-SubCell"/>
</dbReference>
<keyword evidence="4" id="KW-0158">Chromosome</keyword>
<dbReference type="GO" id="GO:0000786">
    <property type="term" value="C:nucleosome"/>
    <property type="evidence" value="ECO:0007669"/>
    <property type="project" value="UniProtKB-KW"/>
</dbReference>
<evidence type="ECO:0000256" key="6">
    <source>
        <dbReference type="ARBA" id="ARBA00023242"/>
    </source>
</evidence>
<evidence type="ECO:0000256" key="7">
    <source>
        <dbReference type="ARBA" id="ARBA00023269"/>
    </source>
</evidence>
<dbReference type="CDD" id="cd22911">
    <property type="entry name" value="HFD_H3"/>
    <property type="match status" value="1"/>
</dbReference>
<dbReference type="InterPro" id="IPR009072">
    <property type="entry name" value="Histone-fold"/>
</dbReference>
<feature type="compositionally biased region" description="Low complexity" evidence="8">
    <location>
        <begin position="92"/>
        <end position="110"/>
    </location>
</feature>
<proteinExistence type="inferred from homology"/>
<dbReference type="EMBL" id="LPNL01000002">
    <property type="protein sequence ID" value="OEJ91086.1"/>
    <property type="molecule type" value="Genomic_DNA"/>
</dbReference>
<dbReference type="Pfam" id="PF00125">
    <property type="entry name" value="Histone"/>
    <property type="match status" value="1"/>
</dbReference>
<dbReference type="PANTHER" id="PTHR45810">
    <property type="entry name" value="HISTONE H3.2"/>
    <property type="match status" value="1"/>
</dbReference>
<keyword evidence="5" id="KW-0238">DNA-binding</keyword>
<dbReference type="InterPro" id="IPR000164">
    <property type="entry name" value="Histone_H3/CENP-A"/>
</dbReference>
<feature type="domain" description="Core Histone H2A/H2B/H3" evidence="9">
    <location>
        <begin position="126"/>
        <end position="217"/>
    </location>
</feature>
<gene>
    <name evidence="10" type="ORF">AWRI3578_g410</name>
</gene>
<evidence type="ECO:0000256" key="2">
    <source>
        <dbReference type="ARBA" id="ARBA00004286"/>
    </source>
</evidence>
<dbReference type="GO" id="GO:0046982">
    <property type="term" value="F:protein heterodimerization activity"/>
    <property type="evidence" value="ECO:0007669"/>
    <property type="project" value="InterPro"/>
</dbReference>
<dbReference type="SUPFAM" id="SSF47113">
    <property type="entry name" value="Histone-fold"/>
    <property type="match status" value="1"/>
</dbReference>
<sequence length="221" mass="25464">MEQESDFNELNNRALNLLGQNDSNISERKSLIPSERNKHHEGMMDYLKKQRSKINRNRTVADTLSTQISQKTGLNLNSKRLYSVRRKKRRSSLYSPSSSRRNSRYSSRDSSIYEKKPYMAEGGASDKALREIMKYQSTTDLLVAKIPFAKIVKQITDRYTIADGSDEPYKWQSMALLALQEASEAYIVGLLEHTNLLAIHAKRSTVMKKDLQLARRIRGFQ</sequence>
<reference evidence="11" key="1">
    <citation type="journal article" date="2016" name="Genome Announc.">
        <title>Genome sequences of three species of Hanseniaspora isolated from spontaneous wine fermentations.</title>
        <authorList>
            <person name="Sternes P.R."/>
            <person name="Lee D."/>
            <person name="Kutyna D.R."/>
            <person name="Borneman A.R."/>
        </authorList>
    </citation>
    <scope>NUCLEOTIDE SEQUENCE [LARGE SCALE GENOMIC DNA]</scope>
    <source>
        <strain evidence="11">AWRI3578</strain>
    </source>
</reference>
<dbReference type="GO" id="GO:0003677">
    <property type="term" value="F:DNA binding"/>
    <property type="evidence" value="ECO:0007669"/>
    <property type="project" value="UniProtKB-KW"/>
</dbReference>
<evidence type="ECO:0000256" key="1">
    <source>
        <dbReference type="ARBA" id="ARBA00004123"/>
    </source>
</evidence>
<keyword evidence="7" id="KW-0544">Nucleosome core</keyword>
<keyword evidence="6" id="KW-0539">Nucleus</keyword>